<evidence type="ECO:0000313" key="2">
    <source>
        <dbReference type="Proteomes" id="UP000790709"/>
    </source>
</evidence>
<accession>A0ACB8BNF2</accession>
<dbReference type="Proteomes" id="UP000790709">
    <property type="component" value="Unassembled WGS sequence"/>
</dbReference>
<comment type="caution">
    <text evidence="1">The sequence shown here is derived from an EMBL/GenBank/DDBJ whole genome shotgun (WGS) entry which is preliminary data.</text>
</comment>
<organism evidence="1 2">
    <name type="scientific">Leucogyrophana mollusca</name>
    <dbReference type="NCBI Taxonomy" id="85980"/>
    <lineage>
        <taxon>Eukaryota</taxon>
        <taxon>Fungi</taxon>
        <taxon>Dikarya</taxon>
        <taxon>Basidiomycota</taxon>
        <taxon>Agaricomycotina</taxon>
        <taxon>Agaricomycetes</taxon>
        <taxon>Agaricomycetidae</taxon>
        <taxon>Boletales</taxon>
        <taxon>Boletales incertae sedis</taxon>
        <taxon>Leucogyrophana</taxon>
    </lineage>
</organism>
<sequence length="438" mass="48351">MWFTLTLSAGLSTSVALASFSPVSETSNVFDRLGNLSPYHRAPPIPGLKTTLPGDCSVDQVMLMQRHGSRWPLASELPFIQNLTYKLGNASDVIQKARLPPNMAFLKDGYVTELGHDNLTAPGRKELFTHGVNFLLEYPHLHTDTILAGAQDRVIESAQWFGLAYFGRYFHNTSAINFTTIPEDSNTVSWITPMDTCALWDYDYGNNATVTWGTVYLPPITKRLNKLLPDVGLTDYDTHGALYACAYDLAAYGVSPWCDVFTSKEIEDFEYELDLLMNGAFGYGLPGEMGPLLGSLYVNKLVGRFTNATGDASPLYLEFGHDTTIDMVLTALGLAKDRVPLPVKGPINPSREWRTSSQVPFAAKMVWERFTCSKSFEGPQIRLLLNDVTYPLSTCSKTRKDESYGTCSLGAFVSVNNFSTSIQWGDATWNATCGPATL</sequence>
<dbReference type="EMBL" id="MU266389">
    <property type="protein sequence ID" value="KAH7926093.1"/>
    <property type="molecule type" value="Genomic_DNA"/>
</dbReference>
<keyword evidence="2" id="KW-1185">Reference proteome</keyword>
<proteinExistence type="predicted"/>
<reference evidence="1" key="1">
    <citation type="journal article" date="2021" name="New Phytol.">
        <title>Evolutionary innovations through gain and loss of genes in the ectomycorrhizal Boletales.</title>
        <authorList>
            <person name="Wu G."/>
            <person name="Miyauchi S."/>
            <person name="Morin E."/>
            <person name="Kuo A."/>
            <person name="Drula E."/>
            <person name="Varga T."/>
            <person name="Kohler A."/>
            <person name="Feng B."/>
            <person name="Cao Y."/>
            <person name="Lipzen A."/>
            <person name="Daum C."/>
            <person name="Hundley H."/>
            <person name="Pangilinan J."/>
            <person name="Johnson J."/>
            <person name="Barry K."/>
            <person name="LaButti K."/>
            <person name="Ng V."/>
            <person name="Ahrendt S."/>
            <person name="Min B."/>
            <person name="Choi I.G."/>
            <person name="Park H."/>
            <person name="Plett J.M."/>
            <person name="Magnuson J."/>
            <person name="Spatafora J.W."/>
            <person name="Nagy L.G."/>
            <person name="Henrissat B."/>
            <person name="Grigoriev I.V."/>
            <person name="Yang Z.L."/>
            <person name="Xu J."/>
            <person name="Martin F.M."/>
        </authorList>
    </citation>
    <scope>NUCLEOTIDE SEQUENCE</scope>
    <source>
        <strain evidence="1">KUC20120723A-06</strain>
    </source>
</reference>
<name>A0ACB8BNF2_9AGAM</name>
<gene>
    <name evidence="1" type="ORF">BV22DRAFT_1087784</name>
</gene>
<protein>
    <submittedName>
        <fullName evidence="1">Phosphoglycerate mutase-like protein</fullName>
    </submittedName>
</protein>
<evidence type="ECO:0000313" key="1">
    <source>
        <dbReference type="EMBL" id="KAH7926093.1"/>
    </source>
</evidence>